<name>A0A6J5L7M6_9CAUD</name>
<organism evidence="1">
    <name type="scientific">uncultured Caudovirales phage</name>
    <dbReference type="NCBI Taxonomy" id="2100421"/>
    <lineage>
        <taxon>Viruses</taxon>
        <taxon>Duplodnaviria</taxon>
        <taxon>Heunggongvirae</taxon>
        <taxon>Uroviricota</taxon>
        <taxon>Caudoviricetes</taxon>
        <taxon>Peduoviridae</taxon>
        <taxon>Maltschvirus</taxon>
        <taxon>Maltschvirus maltsch</taxon>
    </lineage>
</organism>
<dbReference type="EMBL" id="LR796233">
    <property type="protein sequence ID" value="CAB4129226.1"/>
    <property type="molecule type" value="Genomic_DNA"/>
</dbReference>
<gene>
    <name evidence="1" type="ORF">UFOVP112_324</name>
</gene>
<reference evidence="1" key="1">
    <citation type="submission" date="2020-04" db="EMBL/GenBank/DDBJ databases">
        <authorList>
            <person name="Chiriac C."/>
            <person name="Salcher M."/>
            <person name="Ghai R."/>
            <person name="Kavagutti S V."/>
        </authorList>
    </citation>
    <scope>NUCLEOTIDE SEQUENCE</scope>
</reference>
<sequence>MFSLDRFYNILHDNLISQFTNGRSVYFYPFGTYQYTNFLSDQFDIAQPEVPFKWHKRWPSDNTFVHCYFFDQEPLYDYTLPIIDKSRLNPVQFTGPNRINIFATSEKSNFATDCVKSLDYYNWYYFFHGFAALDWYRDFKYVEPHSFNRFDKVFICYNHLTSKYRSYRLHLVSNLLEQDLVKHGRVSLFHQGWQETIQDKNVPLDNRARVKIYKALKNITEPLTIDTDNPNGALSATVVHSDLTSALFHVVTETVYFQDKLHLTEKVFKPIVAKRPFFLVAAPGNLAYLKSYGFKTFDRWIDESYDLETDHYMRIEKITAELARLCAMDPNALKQMHTEMQEVLEYNFNHFYTTFKDLIIDELVDNFEHILCRINNGRMPNNHSRYHQRFDISPEYLQEVKNRLKQ</sequence>
<evidence type="ECO:0000313" key="1">
    <source>
        <dbReference type="EMBL" id="CAB4129226.1"/>
    </source>
</evidence>
<protein>
    <submittedName>
        <fullName evidence="1">Uncharacterized protein</fullName>
    </submittedName>
</protein>
<accession>A0A6J5L7M6</accession>
<proteinExistence type="predicted"/>